<sequence>MAVPHRRTCPITAPHDRLILRTTTSHYRRTCPFTAPHHQPTLRTTASHHRRTHRTTDPHDRSVLRITAPSRPVWPTVTALPIPPGRPAEAGPRSRSPGSRSRVRGLSLGLGVGLGLGLSRQMMAASPGRFLHPTKSCGRSKPHRAPMGPVTAVSTWRPRLGRRSSPRATVWWRSPGGWSTARSSPSTTTPVCAPRTNRWCRRWWPGRGFAVASGSGCSPPATQGAPPPRACTGACGATGFTWSPCGSSARRGCDCSPWNPAGSPVPQTSATSRSFARRRRTARVCSWQTRDSVTPRTRPISARVRFSK</sequence>
<proteinExistence type="predicted"/>
<accession>A0A1H0I5T0</accession>
<reference evidence="3" key="1">
    <citation type="submission" date="2016-10" db="EMBL/GenBank/DDBJ databases">
        <authorList>
            <person name="Varghese N."/>
            <person name="Submissions S."/>
        </authorList>
    </citation>
    <scope>NUCLEOTIDE SEQUENCE [LARGE SCALE GENOMIC DNA]</scope>
    <source>
        <strain evidence="3">IBRC-M 10655</strain>
    </source>
</reference>
<feature type="compositionally biased region" description="Basic and acidic residues" evidence="1">
    <location>
        <begin position="54"/>
        <end position="63"/>
    </location>
</feature>
<feature type="region of interest" description="Disordered" evidence="1">
    <location>
        <begin position="32"/>
        <end position="105"/>
    </location>
</feature>
<evidence type="ECO:0000256" key="1">
    <source>
        <dbReference type="SAM" id="MobiDB-lite"/>
    </source>
</evidence>
<keyword evidence="3" id="KW-1185">Reference proteome</keyword>
<feature type="compositionally biased region" description="Polar residues" evidence="1">
    <location>
        <begin position="286"/>
        <end position="295"/>
    </location>
</feature>
<dbReference type="EMBL" id="FNJB01000002">
    <property type="protein sequence ID" value="SDO26824.1"/>
    <property type="molecule type" value="Genomic_DNA"/>
</dbReference>
<organism evidence="2 3">
    <name type="scientific">Actinokineospora alba</name>
    <dbReference type="NCBI Taxonomy" id="504798"/>
    <lineage>
        <taxon>Bacteria</taxon>
        <taxon>Bacillati</taxon>
        <taxon>Actinomycetota</taxon>
        <taxon>Actinomycetes</taxon>
        <taxon>Pseudonocardiales</taxon>
        <taxon>Pseudonocardiaceae</taxon>
        <taxon>Actinokineospora</taxon>
    </lineage>
</organism>
<dbReference type="Proteomes" id="UP000199651">
    <property type="component" value="Unassembled WGS sequence"/>
</dbReference>
<evidence type="ECO:0000313" key="2">
    <source>
        <dbReference type="EMBL" id="SDO26824.1"/>
    </source>
</evidence>
<protein>
    <submittedName>
        <fullName evidence="2">Uncharacterized protein</fullName>
    </submittedName>
</protein>
<name>A0A1H0I5T0_9PSEU</name>
<feature type="region of interest" description="Disordered" evidence="1">
    <location>
        <begin position="286"/>
        <end position="308"/>
    </location>
</feature>
<feature type="compositionally biased region" description="Low complexity" evidence="1">
    <location>
        <begin position="91"/>
        <end position="105"/>
    </location>
</feature>
<dbReference type="AlphaFoldDB" id="A0A1H0I5T0"/>
<gene>
    <name evidence="2" type="ORF">SAMN05192558_102424</name>
</gene>
<evidence type="ECO:0000313" key="3">
    <source>
        <dbReference type="Proteomes" id="UP000199651"/>
    </source>
</evidence>